<feature type="signal peptide" evidence="1">
    <location>
        <begin position="1"/>
        <end position="28"/>
    </location>
</feature>
<evidence type="ECO:0000313" key="3">
    <source>
        <dbReference type="Proteomes" id="UP000550729"/>
    </source>
</evidence>
<sequence>MKKRIITGLLAVAAAGAVATAVPTTASAAPVEPHQVSAFGSVSLCFGVPLGPVSVTVCL</sequence>
<gene>
    <name evidence="2" type="ORF">HH308_15030</name>
</gene>
<evidence type="ECO:0000313" key="2">
    <source>
        <dbReference type="EMBL" id="NMO02528.1"/>
    </source>
</evidence>
<feature type="chain" id="PRO_5032811670" description="Secreted protein" evidence="1">
    <location>
        <begin position="29"/>
        <end position="59"/>
    </location>
</feature>
<dbReference type="AlphaFoldDB" id="A0A848L4I9"/>
<proteinExistence type="predicted"/>
<accession>A0A848L4I9</accession>
<dbReference type="EMBL" id="JABBNB010000014">
    <property type="protein sequence ID" value="NMO02528.1"/>
    <property type="molecule type" value="Genomic_DNA"/>
</dbReference>
<evidence type="ECO:0000256" key="1">
    <source>
        <dbReference type="SAM" id="SignalP"/>
    </source>
</evidence>
<reference evidence="2 3" key="1">
    <citation type="submission" date="2020-04" db="EMBL/GenBank/DDBJ databases">
        <title>Gordonia sp. nov. TBRC 11910.</title>
        <authorList>
            <person name="Suriyachadkun C."/>
        </authorList>
    </citation>
    <scope>NUCLEOTIDE SEQUENCE [LARGE SCALE GENOMIC DNA]</scope>
    <source>
        <strain evidence="2 3">TBRC 11910</strain>
    </source>
</reference>
<protein>
    <recommendedName>
        <fullName evidence="4">Secreted protein</fullName>
    </recommendedName>
</protein>
<organism evidence="2 3">
    <name type="scientific">Gordonia asplenii</name>
    <dbReference type="NCBI Taxonomy" id="2725283"/>
    <lineage>
        <taxon>Bacteria</taxon>
        <taxon>Bacillati</taxon>
        <taxon>Actinomycetota</taxon>
        <taxon>Actinomycetes</taxon>
        <taxon>Mycobacteriales</taxon>
        <taxon>Gordoniaceae</taxon>
        <taxon>Gordonia</taxon>
    </lineage>
</organism>
<keyword evidence="1" id="KW-0732">Signal</keyword>
<dbReference type="RefSeq" id="WP_170195024.1">
    <property type="nucleotide sequence ID" value="NZ_JABBNB010000014.1"/>
</dbReference>
<comment type="caution">
    <text evidence="2">The sequence shown here is derived from an EMBL/GenBank/DDBJ whole genome shotgun (WGS) entry which is preliminary data.</text>
</comment>
<keyword evidence="3" id="KW-1185">Reference proteome</keyword>
<dbReference type="Proteomes" id="UP000550729">
    <property type="component" value="Unassembled WGS sequence"/>
</dbReference>
<evidence type="ECO:0008006" key="4">
    <source>
        <dbReference type="Google" id="ProtNLM"/>
    </source>
</evidence>
<name>A0A848L4I9_9ACTN</name>